<evidence type="ECO:0000256" key="1">
    <source>
        <dbReference type="ARBA" id="ARBA00003983"/>
    </source>
</evidence>
<evidence type="ECO:0000256" key="4">
    <source>
        <dbReference type="ARBA" id="ARBA00013638"/>
    </source>
</evidence>
<dbReference type="PROSITE" id="PS50157">
    <property type="entry name" value="ZINC_FINGER_C2H2_2"/>
    <property type="match status" value="1"/>
</dbReference>
<dbReference type="PANTHER" id="PTHR24392">
    <property type="entry name" value="ZINC FINGER PROTEIN"/>
    <property type="match status" value="1"/>
</dbReference>
<evidence type="ECO:0000256" key="11">
    <source>
        <dbReference type="ARBA" id="ARBA00023125"/>
    </source>
</evidence>
<evidence type="ECO:0000256" key="10">
    <source>
        <dbReference type="ARBA" id="ARBA00022833"/>
    </source>
</evidence>
<dbReference type="AlphaFoldDB" id="A0AA38I8D4"/>
<evidence type="ECO:0000256" key="2">
    <source>
        <dbReference type="ARBA" id="ARBA00004123"/>
    </source>
</evidence>
<dbReference type="EMBL" id="JALNTZ010000005">
    <property type="protein sequence ID" value="KAJ3651345.1"/>
    <property type="molecule type" value="Genomic_DNA"/>
</dbReference>
<keyword evidence="16" id="KW-1185">Reference proteome</keyword>
<name>A0AA38I8D4_9CUCU</name>
<evidence type="ECO:0000256" key="13">
    <source>
        <dbReference type="PROSITE-ProRule" id="PRU00042"/>
    </source>
</evidence>
<comment type="subcellular location">
    <subcellularLocation>
        <location evidence="2">Nucleus</location>
    </subcellularLocation>
</comment>
<dbReference type="PROSITE" id="PS00028">
    <property type="entry name" value="ZINC_FINGER_C2H2_1"/>
    <property type="match status" value="1"/>
</dbReference>
<keyword evidence="10" id="KW-0862">Zinc</keyword>
<evidence type="ECO:0000256" key="12">
    <source>
        <dbReference type="ARBA" id="ARBA00023242"/>
    </source>
</evidence>
<dbReference type="Proteomes" id="UP001168821">
    <property type="component" value="Unassembled WGS sequence"/>
</dbReference>
<evidence type="ECO:0000313" key="15">
    <source>
        <dbReference type="EMBL" id="KAJ3651345.1"/>
    </source>
</evidence>
<evidence type="ECO:0000256" key="9">
    <source>
        <dbReference type="ARBA" id="ARBA00022771"/>
    </source>
</evidence>
<dbReference type="SUPFAM" id="SSF57667">
    <property type="entry name" value="beta-beta-alpha zinc fingers"/>
    <property type="match status" value="1"/>
</dbReference>
<evidence type="ECO:0000259" key="14">
    <source>
        <dbReference type="PROSITE" id="PS50157"/>
    </source>
</evidence>
<dbReference type="GO" id="GO:0005634">
    <property type="term" value="C:nucleus"/>
    <property type="evidence" value="ECO:0007669"/>
    <property type="project" value="UniProtKB-SubCell"/>
</dbReference>
<organism evidence="15 16">
    <name type="scientific">Zophobas morio</name>
    <dbReference type="NCBI Taxonomy" id="2755281"/>
    <lineage>
        <taxon>Eukaryota</taxon>
        <taxon>Metazoa</taxon>
        <taxon>Ecdysozoa</taxon>
        <taxon>Arthropoda</taxon>
        <taxon>Hexapoda</taxon>
        <taxon>Insecta</taxon>
        <taxon>Pterygota</taxon>
        <taxon>Neoptera</taxon>
        <taxon>Endopterygota</taxon>
        <taxon>Coleoptera</taxon>
        <taxon>Polyphaga</taxon>
        <taxon>Cucujiformia</taxon>
        <taxon>Tenebrionidae</taxon>
        <taxon>Zophobas</taxon>
    </lineage>
</organism>
<dbReference type="Gene3D" id="3.30.160.60">
    <property type="entry name" value="Classic Zinc Finger"/>
    <property type="match status" value="1"/>
</dbReference>
<dbReference type="GO" id="GO:0008270">
    <property type="term" value="F:zinc ion binding"/>
    <property type="evidence" value="ECO:0007669"/>
    <property type="project" value="UniProtKB-KW"/>
</dbReference>
<accession>A0AA38I8D4</accession>
<evidence type="ECO:0000256" key="6">
    <source>
        <dbReference type="ARBA" id="ARBA00022492"/>
    </source>
</evidence>
<feature type="domain" description="C2H2-type" evidence="14">
    <location>
        <begin position="126"/>
        <end position="154"/>
    </location>
</feature>
<keyword evidence="9 13" id="KW-0863">Zinc-finger</keyword>
<keyword evidence="5" id="KW-0217">Developmental protein</keyword>
<evidence type="ECO:0000256" key="7">
    <source>
        <dbReference type="ARBA" id="ARBA00022723"/>
    </source>
</evidence>
<evidence type="ECO:0000313" key="16">
    <source>
        <dbReference type="Proteomes" id="UP001168821"/>
    </source>
</evidence>
<dbReference type="SMART" id="SM00355">
    <property type="entry name" value="ZnF_C2H2"/>
    <property type="match status" value="4"/>
</dbReference>
<dbReference type="InterPro" id="IPR013087">
    <property type="entry name" value="Znf_C2H2_type"/>
</dbReference>
<protein>
    <recommendedName>
        <fullName evidence="4">Protein hunchback</fullName>
    </recommendedName>
</protein>
<sequence length="190" mass="22365">METYHCKDCDFKTEVPLVFEQHISKHHGPKRESSEETSSEDFRHYGGIKYYFEPNLSLKSSQHTSACTETKENLPSVSSLKESATYNSDFEQTDEMLHSCAECPFKCKFKKYLNRHIKVFHSHKLYTCDKCRFKSRWEGNLKRHINNIHLNDNDKWHRCSQCPFKSKFEATIKRHAMVHHLDAGEAEMAT</sequence>
<dbReference type="InterPro" id="IPR036236">
    <property type="entry name" value="Znf_C2H2_sf"/>
</dbReference>
<keyword evidence="11" id="KW-0238">DNA-binding</keyword>
<evidence type="ECO:0000256" key="3">
    <source>
        <dbReference type="ARBA" id="ARBA00007746"/>
    </source>
</evidence>
<keyword evidence="8" id="KW-0677">Repeat</keyword>
<evidence type="ECO:0000256" key="5">
    <source>
        <dbReference type="ARBA" id="ARBA00022473"/>
    </source>
</evidence>
<keyword evidence="6" id="KW-0302">Gap protein</keyword>
<dbReference type="PANTHER" id="PTHR24392:SF49">
    <property type="entry name" value="PROTEIN HUNCHBACK"/>
    <property type="match status" value="1"/>
</dbReference>
<evidence type="ECO:0000256" key="8">
    <source>
        <dbReference type="ARBA" id="ARBA00022737"/>
    </source>
</evidence>
<comment type="caution">
    <text evidence="15">The sequence shown here is derived from an EMBL/GenBank/DDBJ whole genome shotgun (WGS) entry which is preliminary data.</text>
</comment>
<proteinExistence type="inferred from homology"/>
<dbReference type="GO" id="GO:0003677">
    <property type="term" value="F:DNA binding"/>
    <property type="evidence" value="ECO:0007669"/>
    <property type="project" value="UniProtKB-KW"/>
</dbReference>
<keyword evidence="12" id="KW-0539">Nucleus</keyword>
<comment type="similarity">
    <text evidence="3">Belongs to the hunchback C2H2-type zinc-finger protein family.</text>
</comment>
<keyword evidence="7" id="KW-0479">Metal-binding</keyword>
<dbReference type="GO" id="GO:0035282">
    <property type="term" value="P:segmentation"/>
    <property type="evidence" value="ECO:0007669"/>
    <property type="project" value="UniProtKB-KW"/>
</dbReference>
<reference evidence="15" key="1">
    <citation type="journal article" date="2023" name="G3 (Bethesda)">
        <title>Whole genome assemblies of Zophobas morio and Tenebrio molitor.</title>
        <authorList>
            <person name="Kaur S."/>
            <person name="Stinson S.A."/>
            <person name="diCenzo G.C."/>
        </authorList>
    </citation>
    <scope>NUCLEOTIDE SEQUENCE</scope>
    <source>
        <strain evidence="15">QUZm001</strain>
    </source>
</reference>
<gene>
    <name evidence="15" type="ORF">Zmor_017394</name>
</gene>
<comment type="function">
    <text evidence="1">Gap class segmentation protein that controls development of head structures.</text>
</comment>